<evidence type="ECO:0000259" key="4">
    <source>
        <dbReference type="Pfam" id="PF13458"/>
    </source>
</evidence>
<name>A0A0A3XSD7_BRAJP</name>
<dbReference type="STRING" id="375.BKD09_RS28590"/>
<organism evidence="5 6">
    <name type="scientific">Bradyrhizobium japonicum</name>
    <dbReference type="NCBI Taxonomy" id="375"/>
    <lineage>
        <taxon>Bacteria</taxon>
        <taxon>Pseudomonadati</taxon>
        <taxon>Pseudomonadota</taxon>
        <taxon>Alphaproteobacteria</taxon>
        <taxon>Hyphomicrobiales</taxon>
        <taxon>Nitrobacteraceae</taxon>
        <taxon>Bradyrhizobium</taxon>
    </lineage>
</organism>
<dbReference type="InterPro" id="IPR028081">
    <property type="entry name" value="Leu-bd"/>
</dbReference>
<evidence type="ECO:0000256" key="3">
    <source>
        <dbReference type="SAM" id="SignalP"/>
    </source>
</evidence>
<sequence length="411" mass="45276">MPGRRNNRAALAMLAAGMLVTAPALAQKKYDPGASDTEIKVGNIMPYSGPASSYGVIGKTEAAYFRMINDQGGINGRKINFISYDDAYSPPKAIEQARKLVESDEVLLIFQPLGTPSNSAIMKYMNAKKVPQLFVASGGTKFGDPKNFPWTMGFQPNYQSEGRIYAKYIRDHFPNSKIAVFWQNDDAGKDQFKGLKDGLGDKAGMIIADKSYEVSDPSIDSQIVALHDSGADIFFSWAAPKGSAQAIRKVGELGWKPKFFLANTATSIASVLKPAGLDYSKDIISTAYLKDPTDPTWDKDPAVIKWRAFMDKYYPDGDKANANNLYGYVQAEAMAQVLKQCGDNLTRDNAMKQATSLKDFHTDLMLPGIMVNTSPDDYFPIEQMQLMRFNGEAWELFGDVITGEVGHERSP</sequence>
<accession>A0A0A3XSD7</accession>
<feature type="signal peptide" evidence="3">
    <location>
        <begin position="1"/>
        <end position="26"/>
    </location>
</feature>
<protein>
    <submittedName>
        <fullName evidence="5">Branched-chain amino acid ABC transporter substrate-binding protein</fullName>
    </submittedName>
</protein>
<evidence type="ECO:0000256" key="2">
    <source>
        <dbReference type="ARBA" id="ARBA00022729"/>
    </source>
</evidence>
<dbReference type="SUPFAM" id="SSF53822">
    <property type="entry name" value="Periplasmic binding protein-like I"/>
    <property type="match status" value="1"/>
</dbReference>
<proteinExistence type="inferred from homology"/>
<dbReference type="AlphaFoldDB" id="A0A0A3XSD7"/>
<dbReference type="CDD" id="cd06343">
    <property type="entry name" value="PBP1_ABC_ligand_binding-like"/>
    <property type="match status" value="1"/>
</dbReference>
<reference evidence="5 6" key="1">
    <citation type="submission" date="2014-09" db="EMBL/GenBank/DDBJ databases">
        <title>Draft genome of Bradyrhizobium japonicum Is-34.</title>
        <authorList>
            <person name="Tsurumaru H."/>
            <person name="Yamakawa T."/>
            <person name="Hashimoto S."/>
            <person name="Okizaki K."/>
            <person name="Kanesaki Y."/>
            <person name="Yoshikawa H."/>
            <person name="Yajima S."/>
        </authorList>
    </citation>
    <scope>NUCLEOTIDE SEQUENCE [LARGE SCALE GENOMIC DNA]</scope>
    <source>
        <strain evidence="5 6">Is-34</strain>
    </source>
</reference>
<evidence type="ECO:0000256" key="1">
    <source>
        <dbReference type="ARBA" id="ARBA00010062"/>
    </source>
</evidence>
<dbReference type="Proteomes" id="UP000030377">
    <property type="component" value="Unassembled WGS sequence"/>
</dbReference>
<evidence type="ECO:0000313" key="6">
    <source>
        <dbReference type="Proteomes" id="UP000030377"/>
    </source>
</evidence>
<evidence type="ECO:0000313" key="5">
    <source>
        <dbReference type="EMBL" id="KGT76204.1"/>
    </source>
</evidence>
<comment type="caution">
    <text evidence="5">The sequence shown here is derived from an EMBL/GenBank/DDBJ whole genome shotgun (WGS) entry which is preliminary data.</text>
</comment>
<dbReference type="Gene3D" id="3.40.50.2300">
    <property type="match status" value="2"/>
</dbReference>
<dbReference type="Pfam" id="PF13458">
    <property type="entry name" value="Peripla_BP_6"/>
    <property type="match status" value="1"/>
</dbReference>
<dbReference type="InterPro" id="IPR028082">
    <property type="entry name" value="Peripla_BP_I"/>
</dbReference>
<dbReference type="EMBL" id="JRPN01000021">
    <property type="protein sequence ID" value="KGT76204.1"/>
    <property type="molecule type" value="Genomic_DNA"/>
</dbReference>
<feature type="chain" id="PRO_5002016628" evidence="3">
    <location>
        <begin position="27"/>
        <end position="411"/>
    </location>
</feature>
<gene>
    <name evidence="5" type="ORF">MA20_30820</name>
</gene>
<keyword evidence="2 3" id="KW-0732">Signal</keyword>
<dbReference type="PANTHER" id="PTHR47235:SF1">
    <property type="entry name" value="BLR6548 PROTEIN"/>
    <property type="match status" value="1"/>
</dbReference>
<comment type="similarity">
    <text evidence="1">Belongs to the leucine-binding protein family.</text>
</comment>
<dbReference type="PANTHER" id="PTHR47235">
    <property type="entry name" value="BLR6548 PROTEIN"/>
    <property type="match status" value="1"/>
</dbReference>
<feature type="domain" description="Leucine-binding protein" evidence="4">
    <location>
        <begin position="38"/>
        <end position="390"/>
    </location>
</feature>
<dbReference type="RefSeq" id="WP_028161238.1">
    <property type="nucleotide sequence ID" value="NZ_JANUDC010000001.1"/>
</dbReference>